<dbReference type="InterPro" id="IPR016197">
    <property type="entry name" value="Chromo-like_dom_sf"/>
</dbReference>
<keyword evidence="10" id="KW-1185">Reference proteome</keyword>
<feature type="compositionally biased region" description="Basic and acidic residues" evidence="6">
    <location>
        <begin position="366"/>
        <end position="379"/>
    </location>
</feature>
<evidence type="ECO:0000256" key="5">
    <source>
        <dbReference type="ARBA" id="ARBA00023242"/>
    </source>
</evidence>
<evidence type="ECO:0000256" key="4">
    <source>
        <dbReference type="ARBA" id="ARBA00023163"/>
    </source>
</evidence>
<dbReference type="InterPro" id="IPR026541">
    <property type="entry name" value="MRG_dom"/>
</dbReference>
<dbReference type="InterPro" id="IPR038217">
    <property type="entry name" value="MRG_C_sf"/>
</dbReference>
<dbReference type="Pfam" id="PF22732">
    <property type="entry name" value="MSL3_chromo-like"/>
    <property type="match status" value="1"/>
</dbReference>
<keyword evidence="2" id="KW-0156">Chromatin regulator</keyword>
<evidence type="ECO:0000259" key="8">
    <source>
        <dbReference type="Pfam" id="PF22732"/>
    </source>
</evidence>
<dbReference type="AlphaFoldDB" id="A0AAD3CS74"/>
<protein>
    <recommendedName>
        <fullName evidence="11">MRG domain-containing protein</fullName>
    </recommendedName>
</protein>
<organism evidence="9 10">
    <name type="scientific">Chaetoceros tenuissimus</name>
    <dbReference type="NCBI Taxonomy" id="426638"/>
    <lineage>
        <taxon>Eukaryota</taxon>
        <taxon>Sar</taxon>
        <taxon>Stramenopiles</taxon>
        <taxon>Ochrophyta</taxon>
        <taxon>Bacillariophyta</taxon>
        <taxon>Coscinodiscophyceae</taxon>
        <taxon>Chaetocerotophycidae</taxon>
        <taxon>Chaetocerotales</taxon>
        <taxon>Chaetocerotaceae</taxon>
        <taxon>Chaetoceros</taxon>
    </lineage>
</organism>
<name>A0AAD3CS74_9STRA</name>
<keyword evidence="3" id="KW-0805">Transcription regulation</keyword>
<evidence type="ECO:0000256" key="6">
    <source>
        <dbReference type="SAM" id="MobiDB-lite"/>
    </source>
</evidence>
<dbReference type="Gene3D" id="1.10.274.30">
    <property type="entry name" value="MRG domain"/>
    <property type="match status" value="1"/>
</dbReference>
<dbReference type="GO" id="GO:0000123">
    <property type="term" value="C:histone acetyltransferase complex"/>
    <property type="evidence" value="ECO:0007669"/>
    <property type="project" value="TreeGrafter"/>
</dbReference>
<dbReference type="InterPro" id="IPR008676">
    <property type="entry name" value="MRG"/>
</dbReference>
<evidence type="ECO:0000256" key="2">
    <source>
        <dbReference type="ARBA" id="ARBA00022853"/>
    </source>
</evidence>
<dbReference type="PROSITE" id="PS51640">
    <property type="entry name" value="MRG"/>
    <property type="match status" value="1"/>
</dbReference>
<evidence type="ECO:0000256" key="1">
    <source>
        <dbReference type="ARBA" id="ARBA00004123"/>
    </source>
</evidence>
<dbReference type="PANTHER" id="PTHR10880:SF15">
    <property type="entry name" value="MSL COMPLEX SUBUNIT 3"/>
    <property type="match status" value="1"/>
</dbReference>
<evidence type="ECO:0000313" key="10">
    <source>
        <dbReference type="Proteomes" id="UP001054902"/>
    </source>
</evidence>
<dbReference type="GO" id="GO:0006325">
    <property type="term" value="P:chromatin organization"/>
    <property type="evidence" value="ECO:0007669"/>
    <property type="project" value="UniProtKB-KW"/>
</dbReference>
<evidence type="ECO:0000313" key="9">
    <source>
        <dbReference type="EMBL" id="GFH51218.1"/>
    </source>
</evidence>
<feature type="compositionally biased region" description="Basic residues" evidence="6">
    <location>
        <begin position="104"/>
        <end position="113"/>
    </location>
</feature>
<dbReference type="PANTHER" id="PTHR10880">
    <property type="entry name" value="MORTALITY FACTOR 4-LIKE PROTEIN"/>
    <property type="match status" value="1"/>
</dbReference>
<dbReference type="GO" id="GO:0006355">
    <property type="term" value="P:regulation of DNA-templated transcription"/>
    <property type="evidence" value="ECO:0007669"/>
    <property type="project" value="InterPro"/>
</dbReference>
<evidence type="ECO:0000259" key="7">
    <source>
        <dbReference type="Pfam" id="PF05712"/>
    </source>
</evidence>
<dbReference type="Gene3D" id="2.30.30.140">
    <property type="match status" value="1"/>
</dbReference>
<proteinExistence type="predicted"/>
<dbReference type="EMBL" id="BLLK01000045">
    <property type="protein sequence ID" value="GFH51218.1"/>
    <property type="molecule type" value="Genomic_DNA"/>
</dbReference>
<feature type="domain" description="MSL3 chromodomain-like" evidence="8">
    <location>
        <begin position="38"/>
        <end position="85"/>
    </location>
</feature>
<feature type="region of interest" description="Disordered" evidence="6">
    <location>
        <begin position="88"/>
        <end position="135"/>
    </location>
</feature>
<dbReference type="InterPro" id="IPR053820">
    <property type="entry name" value="MSL3_chromo-like"/>
</dbReference>
<sequence>MDTSVIPVASNVETNPDNINDMEPKFAVNDRCYVGDKHVYESTIKDIKRDNEGWQYLIHFKGWNSRHDQWMSEYCVFPDSEEYKLKASATKEENKKAEQARKDKEKKKKQMKRKSIDSSQQGENPPKKKRGRPAKETVIPFESFFELPITLKIVLQEDQLQINNITYSAPSSSSANEVETLTRGRKLHDLPSSISVSRILKQFVKESVKRQEKHDNKEVTSENSQSLEMTKKKYKKFASDICDLFDAILPKFLLYRDEWNQYIYLCCDKAKIDAGEDSPSNLYSGEFLLRLIARLPVLFSSIKKFTDENPNVMGLQDNIFSIWIENFDLESDDFALIIHQLIVFLQKNCSKIFKGKYRSPNPSEYTSRERDEETRHRKE</sequence>
<feature type="compositionally biased region" description="Basic and acidic residues" evidence="6">
    <location>
        <begin position="88"/>
        <end position="103"/>
    </location>
</feature>
<dbReference type="Pfam" id="PF05712">
    <property type="entry name" value="MRG"/>
    <property type="match status" value="1"/>
</dbReference>
<feature type="region of interest" description="Disordered" evidence="6">
    <location>
        <begin position="359"/>
        <end position="379"/>
    </location>
</feature>
<keyword evidence="5" id="KW-0539">Nucleus</keyword>
<dbReference type="GO" id="GO:0005634">
    <property type="term" value="C:nucleus"/>
    <property type="evidence" value="ECO:0007669"/>
    <property type="project" value="UniProtKB-SubCell"/>
</dbReference>
<feature type="domain" description="MRG" evidence="7">
    <location>
        <begin position="177"/>
        <end position="325"/>
    </location>
</feature>
<gene>
    <name evidence="9" type="ORF">CTEN210_07694</name>
</gene>
<dbReference type="Proteomes" id="UP001054902">
    <property type="component" value="Unassembled WGS sequence"/>
</dbReference>
<reference evidence="9 10" key="1">
    <citation type="journal article" date="2021" name="Sci. Rep.">
        <title>The genome of the diatom Chaetoceros tenuissimus carries an ancient integrated fragment of an extant virus.</title>
        <authorList>
            <person name="Hongo Y."/>
            <person name="Kimura K."/>
            <person name="Takaki Y."/>
            <person name="Yoshida Y."/>
            <person name="Baba S."/>
            <person name="Kobayashi G."/>
            <person name="Nagasaki K."/>
            <person name="Hano T."/>
            <person name="Tomaru Y."/>
        </authorList>
    </citation>
    <scope>NUCLEOTIDE SEQUENCE [LARGE SCALE GENOMIC DNA]</scope>
    <source>
        <strain evidence="9 10">NIES-3715</strain>
    </source>
</reference>
<evidence type="ECO:0000256" key="3">
    <source>
        <dbReference type="ARBA" id="ARBA00023015"/>
    </source>
</evidence>
<accession>A0AAD3CS74</accession>
<dbReference type="SUPFAM" id="SSF54160">
    <property type="entry name" value="Chromo domain-like"/>
    <property type="match status" value="1"/>
</dbReference>
<comment type="caution">
    <text evidence="9">The sequence shown here is derived from an EMBL/GenBank/DDBJ whole genome shotgun (WGS) entry which is preliminary data.</text>
</comment>
<keyword evidence="4" id="KW-0804">Transcription</keyword>
<comment type="subcellular location">
    <subcellularLocation>
        <location evidence="1">Nucleus</location>
    </subcellularLocation>
</comment>
<evidence type="ECO:0008006" key="11">
    <source>
        <dbReference type="Google" id="ProtNLM"/>
    </source>
</evidence>